<reference evidence="2 3" key="1">
    <citation type="journal article" date="2021" name="Elife">
        <title>Chloroplast acquisition without the gene transfer in kleptoplastic sea slugs, Plakobranchus ocellatus.</title>
        <authorList>
            <person name="Maeda T."/>
            <person name="Takahashi S."/>
            <person name="Yoshida T."/>
            <person name="Shimamura S."/>
            <person name="Takaki Y."/>
            <person name="Nagai Y."/>
            <person name="Toyoda A."/>
            <person name="Suzuki Y."/>
            <person name="Arimoto A."/>
            <person name="Ishii H."/>
            <person name="Satoh N."/>
            <person name="Nishiyama T."/>
            <person name="Hasebe M."/>
            <person name="Maruyama T."/>
            <person name="Minagawa J."/>
            <person name="Obokata J."/>
            <person name="Shigenobu S."/>
        </authorList>
    </citation>
    <scope>NUCLEOTIDE SEQUENCE [LARGE SCALE GENOMIC DNA]</scope>
</reference>
<feature type="compositionally biased region" description="Basic and acidic residues" evidence="1">
    <location>
        <begin position="50"/>
        <end position="64"/>
    </location>
</feature>
<evidence type="ECO:0000256" key="1">
    <source>
        <dbReference type="SAM" id="MobiDB-lite"/>
    </source>
</evidence>
<dbReference type="EMBL" id="BLXT01004580">
    <property type="protein sequence ID" value="GFO14702.1"/>
    <property type="molecule type" value="Genomic_DNA"/>
</dbReference>
<sequence>MSQHASQFEEGVSHLDSNFKQGFFDMNAASEVPFDPSFFLKVLTAAKLKEDPGEAKENAEKVDKDAEEMEGDTIEVKEDTNKLEDDADKM</sequence>
<dbReference type="AlphaFoldDB" id="A0AAV4B6G9"/>
<feature type="compositionally biased region" description="Basic and acidic residues" evidence="1">
    <location>
        <begin position="74"/>
        <end position="90"/>
    </location>
</feature>
<name>A0AAV4B6G9_9GAST</name>
<organism evidence="2 3">
    <name type="scientific">Plakobranchus ocellatus</name>
    <dbReference type="NCBI Taxonomy" id="259542"/>
    <lineage>
        <taxon>Eukaryota</taxon>
        <taxon>Metazoa</taxon>
        <taxon>Spiralia</taxon>
        <taxon>Lophotrochozoa</taxon>
        <taxon>Mollusca</taxon>
        <taxon>Gastropoda</taxon>
        <taxon>Heterobranchia</taxon>
        <taxon>Euthyneura</taxon>
        <taxon>Panpulmonata</taxon>
        <taxon>Sacoglossa</taxon>
        <taxon>Placobranchoidea</taxon>
        <taxon>Plakobranchidae</taxon>
        <taxon>Plakobranchus</taxon>
    </lineage>
</organism>
<accession>A0AAV4B6G9</accession>
<feature type="region of interest" description="Disordered" evidence="1">
    <location>
        <begin position="50"/>
        <end position="90"/>
    </location>
</feature>
<comment type="caution">
    <text evidence="2">The sequence shown here is derived from an EMBL/GenBank/DDBJ whole genome shotgun (WGS) entry which is preliminary data.</text>
</comment>
<protein>
    <submittedName>
        <fullName evidence="2">Uncharacterized protein</fullName>
    </submittedName>
</protein>
<evidence type="ECO:0000313" key="3">
    <source>
        <dbReference type="Proteomes" id="UP000735302"/>
    </source>
</evidence>
<evidence type="ECO:0000313" key="2">
    <source>
        <dbReference type="EMBL" id="GFO14702.1"/>
    </source>
</evidence>
<gene>
    <name evidence="2" type="ORF">PoB_004120700</name>
</gene>
<dbReference type="Proteomes" id="UP000735302">
    <property type="component" value="Unassembled WGS sequence"/>
</dbReference>
<proteinExistence type="predicted"/>
<keyword evidence="3" id="KW-1185">Reference proteome</keyword>